<dbReference type="PROSITE" id="PS00518">
    <property type="entry name" value="ZF_RING_1"/>
    <property type="match status" value="1"/>
</dbReference>
<dbReference type="WBParaSite" id="GPLIN_000995400">
    <property type="protein sequence ID" value="GPLIN_000995400"/>
    <property type="gene ID" value="GPLIN_000995400"/>
</dbReference>
<evidence type="ECO:0000256" key="16">
    <source>
        <dbReference type="ARBA" id="ARBA00022786"/>
    </source>
</evidence>
<feature type="transmembrane region" description="Helical" evidence="30">
    <location>
        <begin position="159"/>
        <end position="178"/>
    </location>
</feature>
<dbReference type="PROSITE" id="PS50089">
    <property type="entry name" value="ZF_RING_2"/>
    <property type="match status" value="1"/>
</dbReference>
<evidence type="ECO:0000256" key="21">
    <source>
        <dbReference type="ARBA" id="ARBA00022884"/>
    </source>
</evidence>
<keyword evidence="13 28" id="KW-0479">Metal-binding</keyword>
<dbReference type="InterPro" id="IPR001841">
    <property type="entry name" value="Znf_RING"/>
</dbReference>
<feature type="zinc finger region" description="C3H1-type" evidence="28">
    <location>
        <begin position="1014"/>
        <end position="1041"/>
    </location>
</feature>
<keyword evidence="33" id="KW-1185">Reference proteome</keyword>
<dbReference type="InterPro" id="IPR050410">
    <property type="entry name" value="CCR4/nocturin_mRNA_transcr"/>
</dbReference>
<evidence type="ECO:0000256" key="19">
    <source>
        <dbReference type="ARBA" id="ARBA00022839"/>
    </source>
</evidence>
<name>A0A183CAQ3_GLOPA</name>
<evidence type="ECO:0000256" key="5">
    <source>
        <dbReference type="ARBA" id="ARBA00004496"/>
    </source>
</evidence>
<keyword evidence="20" id="KW-0460">Magnesium</keyword>
<dbReference type="InterPro" id="IPR003591">
    <property type="entry name" value="Leu-rich_rpt_typical-subtyp"/>
</dbReference>
<evidence type="ECO:0000256" key="8">
    <source>
        <dbReference type="ARBA" id="ARBA00012483"/>
    </source>
</evidence>
<dbReference type="InterPro" id="IPR017907">
    <property type="entry name" value="Znf_RING_CS"/>
</dbReference>
<keyword evidence="19" id="KW-0269">Exonuclease</keyword>
<dbReference type="InterPro" id="IPR005135">
    <property type="entry name" value="Endo/exonuclease/phosphatase"/>
</dbReference>
<evidence type="ECO:0000256" key="24">
    <source>
        <dbReference type="ARBA" id="ARBA00023242"/>
    </source>
</evidence>
<comment type="catalytic activity">
    <reaction evidence="2">
        <text>Exonucleolytic cleavage of poly(A) to 5'-AMP.</text>
        <dbReference type="EC" id="3.1.13.4"/>
    </reaction>
</comment>
<evidence type="ECO:0000256" key="1">
    <source>
        <dbReference type="ARBA" id="ARBA00000900"/>
    </source>
</evidence>
<dbReference type="FunFam" id="3.30.40.10:FF:000117">
    <property type="entry name" value="Probable E3 ubiquitin-protein ligase makorin-1"/>
    <property type="match status" value="1"/>
</dbReference>
<keyword evidence="14" id="KW-0677">Repeat</keyword>
<evidence type="ECO:0000256" key="3">
    <source>
        <dbReference type="ARBA" id="ARBA00001946"/>
    </source>
</evidence>
<evidence type="ECO:0000256" key="15">
    <source>
        <dbReference type="ARBA" id="ARBA00022771"/>
    </source>
</evidence>
<keyword evidence="12" id="KW-0540">Nuclease</keyword>
<dbReference type="SMART" id="SM00356">
    <property type="entry name" value="ZnF_C3H1"/>
    <property type="match status" value="4"/>
</dbReference>
<comment type="similarity">
    <text evidence="6">Belongs to the CCR4/nocturin family.</text>
</comment>
<organism evidence="33 34">
    <name type="scientific">Globodera pallida</name>
    <name type="common">Potato cyst nematode worm</name>
    <name type="synonym">Heterodera pallida</name>
    <dbReference type="NCBI Taxonomy" id="36090"/>
    <lineage>
        <taxon>Eukaryota</taxon>
        <taxon>Metazoa</taxon>
        <taxon>Ecdysozoa</taxon>
        <taxon>Nematoda</taxon>
        <taxon>Chromadorea</taxon>
        <taxon>Rhabditida</taxon>
        <taxon>Tylenchina</taxon>
        <taxon>Tylenchomorpha</taxon>
        <taxon>Tylenchoidea</taxon>
        <taxon>Heteroderidae</taxon>
        <taxon>Heteroderinae</taxon>
        <taxon>Globodera</taxon>
    </lineage>
</organism>
<evidence type="ECO:0000256" key="20">
    <source>
        <dbReference type="ARBA" id="ARBA00022842"/>
    </source>
</evidence>
<evidence type="ECO:0000256" key="30">
    <source>
        <dbReference type="SAM" id="Phobius"/>
    </source>
</evidence>
<dbReference type="EC" id="3.1.13.4" evidence="7"/>
<feature type="zinc finger region" description="C3H1-type" evidence="28">
    <location>
        <begin position="901"/>
        <end position="928"/>
    </location>
</feature>
<dbReference type="PROSITE" id="PS51450">
    <property type="entry name" value="LRR"/>
    <property type="match status" value="1"/>
</dbReference>
<proteinExistence type="inferred from homology"/>
<keyword evidence="22" id="KW-0805">Transcription regulation</keyword>
<keyword evidence="21" id="KW-0694">RNA-binding</keyword>
<dbReference type="GO" id="GO:0008270">
    <property type="term" value="F:zinc ion binding"/>
    <property type="evidence" value="ECO:0007669"/>
    <property type="project" value="UniProtKB-KW"/>
</dbReference>
<dbReference type="SMART" id="SM00369">
    <property type="entry name" value="LRR_TYP"/>
    <property type="match status" value="3"/>
</dbReference>
<dbReference type="Gene3D" id="4.10.1000.10">
    <property type="entry name" value="Zinc finger, CCCH-type"/>
    <property type="match status" value="1"/>
</dbReference>
<feature type="transmembrane region" description="Helical" evidence="30">
    <location>
        <begin position="49"/>
        <end position="69"/>
    </location>
</feature>
<dbReference type="PANTHER" id="PTHR12121:SF100">
    <property type="entry name" value="POLY(A)-SPECIFIC RIBONUCLEASE"/>
    <property type="match status" value="1"/>
</dbReference>
<dbReference type="SUPFAM" id="SSF56219">
    <property type="entry name" value="DNase I-like"/>
    <property type="match status" value="1"/>
</dbReference>
<keyword evidence="11" id="KW-0808">Transferase</keyword>
<reference evidence="33" key="1">
    <citation type="submission" date="2014-05" db="EMBL/GenBank/DDBJ databases">
        <title>The genome and life-stage specific transcriptomes of Globodera pallida elucidate key aspects of plant parasitism by a cyst nematode.</title>
        <authorList>
            <person name="Cotton J.A."/>
            <person name="Lilley C.J."/>
            <person name="Jones L.M."/>
            <person name="Kikuchi T."/>
            <person name="Reid A.J."/>
            <person name="Thorpe P."/>
            <person name="Tsai I.J."/>
            <person name="Beasley H."/>
            <person name="Blok V."/>
            <person name="Cock P.J.A."/>
            <person name="Van den Akker S.E."/>
            <person name="Holroyd N."/>
            <person name="Hunt M."/>
            <person name="Mantelin S."/>
            <person name="Naghra H."/>
            <person name="Pain A."/>
            <person name="Palomares-Rius J.E."/>
            <person name="Zarowiecki M."/>
            <person name="Berriman M."/>
            <person name="Jones J.T."/>
            <person name="Urwin P.E."/>
        </authorList>
    </citation>
    <scope>NUCLEOTIDE SEQUENCE [LARGE SCALE GENOMIC DNA]</scope>
    <source>
        <strain evidence="33">Lindley</strain>
    </source>
</reference>
<evidence type="ECO:0000256" key="6">
    <source>
        <dbReference type="ARBA" id="ARBA00010774"/>
    </source>
</evidence>
<keyword evidence="18 28" id="KW-0862">Zinc</keyword>
<dbReference type="FunFam" id="3.60.10.10:FF:000002">
    <property type="entry name" value="CCR4-NOT transcription complex subunit 6 like"/>
    <property type="match status" value="1"/>
</dbReference>
<dbReference type="Pfam" id="PF01569">
    <property type="entry name" value="PAP2"/>
    <property type="match status" value="1"/>
</dbReference>
<evidence type="ECO:0000256" key="13">
    <source>
        <dbReference type="ARBA" id="ARBA00022723"/>
    </source>
</evidence>
<keyword evidence="30" id="KW-0472">Membrane</keyword>
<feature type="domain" description="C3H1-type" evidence="32">
    <location>
        <begin position="1161"/>
        <end position="1191"/>
    </location>
</feature>
<dbReference type="InterPro" id="IPR036691">
    <property type="entry name" value="Endo/exonu/phosph_ase_sf"/>
</dbReference>
<dbReference type="Proteomes" id="UP000050741">
    <property type="component" value="Unassembled WGS sequence"/>
</dbReference>
<keyword evidence="10" id="KW-0433">Leucine-rich repeat</keyword>
<dbReference type="InterPro" id="IPR032675">
    <property type="entry name" value="LRR_dom_sf"/>
</dbReference>
<feature type="domain" description="C3H1-type" evidence="32">
    <location>
        <begin position="1014"/>
        <end position="1041"/>
    </location>
</feature>
<dbReference type="SUPFAM" id="SSF90229">
    <property type="entry name" value="CCCH zinc finger"/>
    <property type="match status" value="1"/>
</dbReference>
<dbReference type="GO" id="GO:0004535">
    <property type="term" value="F:poly(A)-specific ribonuclease activity"/>
    <property type="evidence" value="ECO:0007669"/>
    <property type="project" value="UniProtKB-EC"/>
</dbReference>
<evidence type="ECO:0000256" key="25">
    <source>
        <dbReference type="ARBA" id="ARBA00030493"/>
    </source>
</evidence>
<dbReference type="InterPro" id="IPR000326">
    <property type="entry name" value="PAP2/HPO"/>
</dbReference>
<dbReference type="PROSITE" id="PS50103">
    <property type="entry name" value="ZF_C3H1"/>
    <property type="match status" value="4"/>
</dbReference>
<feature type="region of interest" description="Disordered" evidence="29">
    <location>
        <begin position="211"/>
        <end position="244"/>
    </location>
</feature>
<evidence type="ECO:0000256" key="14">
    <source>
        <dbReference type="ARBA" id="ARBA00022737"/>
    </source>
</evidence>
<keyword evidence="24" id="KW-0539">Nucleus</keyword>
<dbReference type="SUPFAM" id="SSF52058">
    <property type="entry name" value="L domain-like"/>
    <property type="match status" value="1"/>
</dbReference>
<dbReference type="GO" id="GO:0005737">
    <property type="term" value="C:cytoplasm"/>
    <property type="evidence" value="ECO:0007669"/>
    <property type="project" value="UniProtKB-SubCell"/>
</dbReference>
<evidence type="ECO:0000256" key="18">
    <source>
        <dbReference type="ARBA" id="ARBA00022833"/>
    </source>
</evidence>
<evidence type="ECO:0000256" key="28">
    <source>
        <dbReference type="PROSITE-ProRule" id="PRU00723"/>
    </source>
</evidence>
<dbReference type="InterPro" id="IPR001611">
    <property type="entry name" value="Leu-rich_rpt"/>
</dbReference>
<dbReference type="CDD" id="cd09097">
    <property type="entry name" value="Deadenylase_CCR4"/>
    <property type="match status" value="1"/>
</dbReference>
<keyword evidence="9" id="KW-0963">Cytoplasm</keyword>
<feature type="domain" description="C3H1-type" evidence="32">
    <location>
        <begin position="901"/>
        <end position="928"/>
    </location>
</feature>
<dbReference type="CDD" id="cd16521">
    <property type="entry name" value="RING-HC_MKRN"/>
    <property type="match status" value="1"/>
</dbReference>
<accession>A0A183CAQ3</accession>
<evidence type="ECO:0000256" key="27">
    <source>
        <dbReference type="ARBA" id="ARBA00033317"/>
    </source>
</evidence>
<evidence type="ECO:0000259" key="32">
    <source>
        <dbReference type="PROSITE" id="PS50103"/>
    </source>
</evidence>
<evidence type="ECO:0000256" key="17">
    <source>
        <dbReference type="ARBA" id="ARBA00022801"/>
    </source>
</evidence>
<dbReference type="Gene3D" id="1.20.144.10">
    <property type="entry name" value="Phosphatidic acid phosphatase type 2/haloperoxidase"/>
    <property type="match status" value="1"/>
</dbReference>
<evidence type="ECO:0000256" key="29">
    <source>
        <dbReference type="SAM" id="MobiDB-lite"/>
    </source>
</evidence>
<evidence type="ECO:0000256" key="22">
    <source>
        <dbReference type="ARBA" id="ARBA00023015"/>
    </source>
</evidence>
<evidence type="ECO:0000313" key="34">
    <source>
        <dbReference type="WBParaSite" id="GPLIN_000995400"/>
    </source>
</evidence>
<evidence type="ECO:0000256" key="23">
    <source>
        <dbReference type="ARBA" id="ARBA00023163"/>
    </source>
</evidence>
<comment type="catalytic activity">
    <reaction evidence="1">
        <text>S-ubiquitinyl-[E2 ubiquitin-conjugating enzyme]-L-cysteine + [acceptor protein]-L-lysine = [E2 ubiquitin-conjugating enzyme]-L-cysteine + N(6)-ubiquitinyl-[acceptor protein]-L-lysine.</text>
        <dbReference type="EC" id="2.3.2.27"/>
    </reaction>
</comment>
<evidence type="ECO:0000256" key="12">
    <source>
        <dbReference type="ARBA" id="ARBA00022722"/>
    </source>
</evidence>
<dbReference type="SUPFAM" id="SSF48317">
    <property type="entry name" value="Acid phosphatase/Vanadium-dependent haloperoxidase"/>
    <property type="match status" value="1"/>
</dbReference>
<dbReference type="InterPro" id="IPR000571">
    <property type="entry name" value="Znf_CCCH"/>
</dbReference>
<dbReference type="InterPro" id="IPR036938">
    <property type="entry name" value="PAP2/HPO_sf"/>
</dbReference>
<dbReference type="AlphaFoldDB" id="A0A183CAQ3"/>
<protein>
    <recommendedName>
        <fullName evidence="25">Carbon catabolite repressor protein 4</fullName>
        <ecNumber evidence="8">2.3.2.27</ecNumber>
        <ecNumber evidence="7">3.1.13.4</ecNumber>
    </recommendedName>
    <alternativeName>
        <fullName evidence="26">Cytoplasmic deadenylase</fullName>
    </alternativeName>
    <alternativeName>
        <fullName evidence="27">Glucose-repressible alcohol dehydrogenase transcriptional effector</fullName>
    </alternativeName>
</protein>
<evidence type="ECO:0000256" key="11">
    <source>
        <dbReference type="ARBA" id="ARBA00022679"/>
    </source>
</evidence>
<dbReference type="SUPFAM" id="SSF57850">
    <property type="entry name" value="RING/U-box"/>
    <property type="match status" value="1"/>
</dbReference>
<keyword evidence="30" id="KW-1133">Transmembrane helix</keyword>
<dbReference type="SMART" id="SM00184">
    <property type="entry name" value="RING"/>
    <property type="match status" value="1"/>
</dbReference>
<dbReference type="InterPro" id="IPR013083">
    <property type="entry name" value="Znf_RING/FYVE/PHD"/>
</dbReference>
<evidence type="ECO:0000259" key="31">
    <source>
        <dbReference type="PROSITE" id="PS50089"/>
    </source>
</evidence>
<keyword evidence="16" id="KW-0833">Ubl conjugation pathway</keyword>
<dbReference type="GO" id="GO:0005634">
    <property type="term" value="C:nucleus"/>
    <property type="evidence" value="ECO:0007669"/>
    <property type="project" value="UniProtKB-SubCell"/>
</dbReference>
<dbReference type="InterPro" id="IPR036855">
    <property type="entry name" value="Znf_CCCH_sf"/>
</dbReference>
<dbReference type="PANTHER" id="PTHR12121">
    <property type="entry name" value="CARBON CATABOLITE REPRESSOR PROTEIN 4"/>
    <property type="match status" value="1"/>
</dbReference>
<comment type="cofactor">
    <cofactor evidence="3">
        <name>Mg(2+)</name>
        <dbReference type="ChEBI" id="CHEBI:18420"/>
    </cofactor>
</comment>
<evidence type="ECO:0000256" key="9">
    <source>
        <dbReference type="ARBA" id="ARBA00022490"/>
    </source>
</evidence>
<keyword evidence="30" id="KW-0812">Transmembrane</keyword>
<evidence type="ECO:0000256" key="10">
    <source>
        <dbReference type="ARBA" id="ARBA00022614"/>
    </source>
</evidence>
<dbReference type="Gene3D" id="3.30.40.10">
    <property type="entry name" value="Zinc/RING finger domain, C3HC4 (zinc finger)"/>
    <property type="match status" value="1"/>
</dbReference>
<dbReference type="GO" id="GO:0003723">
    <property type="term" value="F:RNA binding"/>
    <property type="evidence" value="ECO:0007669"/>
    <property type="project" value="UniProtKB-KW"/>
</dbReference>
<reference evidence="34" key="2">
    <citation type="submission" date="2016-06" db="UniProtKB">
        <authorList>
            <consortium name="WormBaseParasite"/>
        </authorList>
    </citation>
    <scope>IDENTIFICATION</scope>
</reference>
<feature type="domain" description="RING-type" evidence="31">
    <location>
        <begin position="1080"/>
        <end position="1132"/>
    </location>
</feature>
<evidence type="ECO:0000256" key="4">
    <source>
        <dbReference type="ARBA" id="ARBA00004123"/>
    </source>
</evidence>
<sequence length="1243" mass="141519">MVVDIVGWMVATFSSYKLAVWLLLTPAERGFYCNDQSIREELMPDTISTMRLIAVTLGSPFFIIFFSDLSRRTRPRRRQLARVITRATCTYLNYCIGFWVMTLTLDALKCFVGRIRPNFLAMCKPREVDEVCAVSPNAFVPIAHCTGGWKSSRNSKMSFPSGHAAASVFCTLFLIFYLRGLQIRFPIFFLKNNLTQIRRQRQMLTETERFLDRWQRPTPPKNGALPAAEEQQLQKSNSTSAISSKSPPLLLCDFKANGIAGCPMTRAENPDGKKVISNGLARVHRILTDEEQSRGCKTRWTELEVHGLVKNVAPGIFELRHLTALYLGNNLLQRIPPEIAKLSNLSMLDLSHNKLRSLPAEIGDMISLCHLYLNSNQLRVLPYELGKLFRLQTFALAHNPLSPEISKIYQDLNGDKKLLQYLLDHLAINTAPPPERQWITIRHVEPDKPIATFTVLCYNVLCDKYATTNLYSYCPQWALNWEYRKQYIIKEICHYDADIITLQEVEAEQFRLLFLSKLSDIGYDGVFHPKSRSKTMNEEERKYVDGCAIFWKKEKFDMERNEPIEFTKVAIEKAQAHENMLNRVMPRDNIALAVVLRIKDSLYGHHRMSVNAAENVTGNLLTVCTAHIHWDPEFCDVKLIQSMMLVHELQKMLDKISIKYHLRTQQIPVIVCGDFNSLPDSGVFEFLSKGAISKDHPDLKSFREDSCLSCLSADHEDQQNFTHSLRLDSSVDPSQIPYTNYTLDFKGMIDYIFATPQALARLGILGPLDSSWVQQNKFVGFPQPHVPSDHIPVMSQYAVIPPNFQRPLPQIQHYGGSAHSGGFGAIGRLLMLPYSYKLMLLFCHFRISCRKLQMRSSTSSAHSQQQQRSPGAVAERPLCRYFTSNICMKGDACEFSHERNGRPDMTCRYHLAGHCAYGTHCRYDHDRPRYDDLLTGGSSAIMNSAMKTVGTQQPPKVVDKRLGFPLAPPAKNPWNVNPLGNFHQNMAQELELIGQETGEPTNSTSSGLNAGVNLFDIPLCPYFEVGLCIEGDFCQFLHGLACDMCGLNTQRLDHHRDCLAEHEKQMEAAFAEANSADKQCGICMEQIVEKGLRFGILQNCTHCYCLECIRKWRRHTDDDIKAKTVRACPECRVHSDYVIPSKVWIDDMAEKDKLVSKFKDNTKKITCKYVVNGDVDKCPFGNKCFYKHQQPDGSIIEGKSPTQLRRSRRNDAIMFSLYDFLFDSSDSDAGDDFFNDEEYFSGI</sequence>
<keyword evidence="17" id="KW-0378">Hydrolase</keyword>
<dbReference type="Gene3D" id="3.80.10.10">
    <property type="entry name" value="Ribonuclease Inhibitor"/>
    <property type="match status" value="1"/>
</dbReference>
<feature type="zinc finger region" description="C3H1-type" evidence="28">
    <location>
        <begin position="874"/>
        <end position="900"/>
    </location>
</feature>
<keyword evidence="23" id="KW-0804">Transcription</keyword>
<evidence type="ECO:0000313" key="33">
    <source>
        <dbReference type="Proteomes" id="UP000050741"/>
    </source>
</evidence>
<dbReference type="GO" id="GO:0061630">
    <property type="term" value="F:ubiquitin protein ligase activity"/>
    <property type="evidence" value="ECO:0007669"/>
    <property type="project" value="UniProtKB-EC"/>
</dbReference>
<dbReference type="Gene3D" id="3.60.10.10">
    <property type="entry name" value="Endonuclease/exonuclease/phosphatase"/>
    <property type="match status" value="1"/>
</dbReference>
<dbReference type="Pfam" id="PF03372">
    <property type="entry name" value="Exo_endo_phos"/>
    <property type="match status" value="1"/>
</dbReference>
<evidence type="ECO:0000256" key="2">
    <source>
        <dbReference type="ARBA" id="ARBA00001663"/>
    </source>
</evidence>
<dbReference type="Pfam" id="PF13855">
    <property type="entry name" value="LRR_8"/>
    <property type="match status" value="1"/>
</dbReference>
<comment type="subcellular location">
    <subcellularLocation>
        <location evidence="5">Cytoplasm</location>
    </subcellularLocation>
    <subcellularLocation>
        <location evidence="4">Nucleus</location>
    </subcellularLocation>
</comment>
<feature type="domain" description="C3H1-type" evidence="32">
    <location>
        <begin position="874"/>
        <end position="900"/>
    </location>
</feature>
<keyword evidence="15 28" id="KW-0863">Zinc-finger</keyword>
<dbReference type="EC" id="2.3.2.27" evidence="8"/>
<evidence type="ECO:0000256" key="7">
    <source>
        <dbReference type="ARBA" id="ARBA00012161"/>
    </source>
</evidence>
<evidence type="ECO:0000256" key="26">
    <source>
        <dbReference type="ARBA" id="ARBA00031469"/>
    </source>
</evidence>
<feature type="zinc finger region" description="C3H1-type" evidence="28">
    <location>
        <begin position="1161"/>
        <end position="1191"/>
    </location>
</feature>